<evidence type="ECO:0000256" key="18">
    <source>
        <dbReference type="ARBA" id="ARBA00049504"/>
    </source>
</evidence>
<evidence type="ECO:0000256" key="15">
    <source>
        <dbReference type="ARBA" id="ARBA00032605"/>
    </source>
</evidence>
<feature type="transmembrane region" description="Helical" evidence="19">
    <location>
        <begin position="111"/>
        <end position="130"/>
    </location>
</feature>
<comment type="caution">
    <text evidence="20">The sequence shown here is derived from an EMBL/GenBank/DDBJ whole genome shotgun (WGS) entry which is preliminary data.</text>
</comment>
<evidence type="ECO:0000256" key="13">
    <source>
        <dbReference type="ARBA" id="ARBA00023136"/>
    </source>
</evidence>
<keyword evidence="10 19" id="KW-0812">Transmembrane</keyword>
<evidence type="ECO:0000256" key="11">
    <source>
        <dbReference type="ARBA" id="ARBA00022842"/>
    </source>
</evidence>
<keyword evidence="11 19" id="KW-0460">Magnesium</keyword>
<evidence type="ECO:0000256" key="4">
    <source>
        <dbReference type="ARBA" id="ARBA00010561"/>
    </source>
</evidence>
<evidence type="ECO:0000313" key="21">
    <source>
        <dbReference type="Proteomes" id="UP000233343"/>
    </source>
</evidence>
<protein>
    <recommendedName>
        <fullName evidence="6 19">Adenosylcobinamide-GDP ribazoletransferase</fullName>
        <ecNumber evidence="5 19">2.7.8.26</ecNumber>
    </recommendedName>
    <alternativeName>
        <fullName evidence="16 19">Cobalamin synthase</fullName>
    </alternativeName>
    <alternativeName>
        <fullName evidence="15 19">Cobalamin-5'-phosphate synthase</fullName>
    </alternativeName>
</protein>
<comment type="pathway">
    <text evidence="3 19">Cofactor biosynthesis; adenosylcobalamin biosynthesis; adenosylcobalamin from cob(II)yrinate a,c-diamide: step 7/7.</text>
</comment>
<evidence type="ECO:0000256" key="19">
    <source>
        <dbReference type="HAMAP-Rule" id="MF_00719"/>
    </source>
</evidence>
<dbReference type="EMBL" id="PISD01000013">
    <property type="protein sequence ID" value="PKG29735.1"/>
    <property type="molecule type" value="Genomic_DNA"/>
</dbReference>
<dbReference type="RefSeq" id="WP_066192899.1">
    <property type="nucleotide sequence ID" value="NZ_JARMMB010000020.1"/>
</dbReference>
<gene>
    <name evidence="19 20" type="primary">cobS</name>
    <name evidence="20" type="ORF">CWS20_07670</name>
</gene>
<feature type="transmembrane region" description="Helical" evidence="19">
    <location>
        <begin position="184"/>
        <end position="201"/>
    </location>
</feature>
<dbReference type="GO" id="GO:0005886">
    <property type="term" value="C:plasma membrane"/>
    <property type="evidence" value="ECO:0007669"/>
    <property type="project" value="UniProtKB-SubCell"/>
</dbReference>
<accession>A0A2N0ZJP1</accession>
<keyword evidence="8 19" id="KW-0169">Cobalamin biosynthesis</keyword>
<evidence type="ECO:0000256" key="1">
    <source>
        <dbReference type="ARBA" id="ARBA00001946"/>
    </source>
</evidence>
<feature type="transmembrane region" description="Helical" evidence="19">
    <location>
        <begin position="61"/>
        <end position="83"/>
    </location>
</feature>
<evidence type="ECO:0000256" key="14">
    <source>
        <dbReference type="ARBA" id="ARBA00025228"/>
    </source>
</evidence>
<dbReference type="EC" id="2.7.8.26" evidence="5 19"/>
<name>A0A2N0ZJP1_9BACI</name>
<evidence type="ECO:0000256" key="2">
    <source>
        <dbReference type="ARBA" id="ARBA00004651"/>
    </source>
</evidence>
<dbReference type="UniPathway" id="UPA00148">
    <property type="reaction ID" value="UER00238"/>
</dbReference>
<organism evidence="20 21">
    <name type="scientific">Cytobacillus horneckiae</name>
    <dbReference type="NCBI Taxonomy" id="549687"/>
    <lineage>
        <taxon>Bacteria</taxon>
        <taxon>Bacillati</taxon>
        <taxon>Bacillota</taxon>
        <taxon>Bacilli</taxon>
        <taxon>Bacillales</taxon>
        <taxon>Bacillaceae</taxon>
        <taxon>Cytobacillus</taxon>
    </lineage>
</organism>
<dbReference type="AlphaFoldDB" id="A0A2N0ZJP1"/>
<evidence type="ECO:0000256" key="12">
    <source>
        <dbReference type="ARBA" id="ARBA00022989"/>
    </source>
</evidence>
<dbReference type="GO" id="GO:0051073">
    <property type="term" value="F:adenosylcobinamide-GDP ribazoletransferase activity"/>
    <property type="evidence" value="ECO:0007669"/>
    <property type="project" value="UniProtKB-UniRule"/>
</dbReference>
<dbReference type="GO" id="GO:0009236">
    <property type="term" value="P:cobalamin biosynthetic process"/>
    <property type="evidence" value="ECO:0007669"/>
    <property type="project" value="UniProtKB-UniRule"/>
</dbReference>
<keyword evidence="12 19" id="KW-1133">Transmembrane helix</keyword>
<keyword evidence="9 19" id="KW-0808">Transferase</keyword>
<comment type="cofactor">
    <cofactor evidence="1 19">
        <name>Mg(2+)</name>
        <dbReference type="ChEBI" id="CHEBI:18420"/>
    </cofactor>
</comment>
<comment type="function">
    <text evidence="14 19">Joins adenosylcobinamide-GDP and alpha-ribazole to generate adenosylcobalamin (Ado-cobalamin). Also synthesizes adenosylcobalamin 5'-phosphate from adenosylcobinamide-GDP and alpha-ribazole 5'-phosphate.</text>
</comment>
<feature type="transmembrane region" description="Helical" evidence="19">
    <location>
        <begin position="207"/>
        <end position="223"/>
    </location>
</feature>
<keyword evidence="13 19" id="KW-0472">Membrane</keyword>
<comment type="subcellular location">
    <subcellularLocation>
        <location evidence="2 19">Cell membrane</location>
        <topology evidence="2 19">Multi-pass membrane protein</topology>
    </subcellularLocation>
</comment>
<keyword evidence="7 19" id="KW-1003">Cell membrane</keyword>
<keyword evidence="21" id="KW-1185">Reference proteome</keyword>
<dbReference type="PANTHER" id="PTHR34148:SF1">
    <property type="entry name" value="ADENOSYLCOBINAMIDE-GDP RIBAZOLETRANSFERASE"/>
    <property type="match status" value="1"/>
</dbReference>
<comment type="similarity">
    <text evidence="4 19">Belongs to the CobS family.</text>
</comment>
<proteinExistence type="inferred from homology"/>
<evidence type="ECO:0000256" key="17">
    <source>
        <dbReference type="ARBA" id="ARBA00048623"/>
    </source>
</evidence>
<dbReference type="GO" id="GO:0008818">
    <property type="term" value="F:cobalamin 5'-phosphate synthase activity"/>
    <property type="evidence" value="ECO:0007669"/>
    <property type="project" value="UniProtKB-UniRule"/>
</dbReference>
<evidence type="ECO:0000256" key="16">
    <source>
        <dbReference type="ARBA" id="ARBA00032853"/>
    </source>
</evidence>
<dbReference type="Proteomes" id="UP000233343">
    <property type="component" value="Unassembled WGS sequence"/>
</dbReference>
<dbReference type="NCBIfam" id="TIGR00317">
    <property type="entry name" value="cobS"/>
    <property type="match status" value="1"/>
</dbReference>
<evidence type="ECO:0000256" key="7">
    <source>
        <dbReference type="ARBA" id="ARBA00022475"/>
    </source>
</evidence>
<reference evidence="20 21" key="1">
    <citation type="journal article" date="2010" name="Int. J. Syst. Evol. Microbiol.">
        <title>Bacillus horneckiae sp. nov., isolated from a spacecraft-assembly clean room.</title>
        <authorList>
            <person name="Vaishampayan P."/>
            <person name="Probst A."/>
            <person name="Krishnamurthi S."/>
            <person name="Ghosh S."/>
            <person name="Osman S."/>
            <person name="McDowall A."/>
            <person name="Ruckmani A."/>
            <person name="Mayilraj S."/>
            <person name="Venkateswaran K."/>
        </authorList>
    </citation>
    <scope>NUCLEOTIDE SEQUENCE [LARGE SCALE GENOMIC DNA]</scope>
    <source>
        <strain evidence="21">1PO1SC</strain>
    </source>
</reference>
<dbReference type="Pfam" id="PF02654">
    <property type="entry name" value="CobS"/>
    <property type="match status" value="1"/>
</dbReference>
<sequence>MKWFKGLLINIQFFTSIPIPIQLPMDKEHLEKSIKTFPLLGLFQGFIYAALFYLFMEWLPFSALTASFVVWLAMILITGGIHLDGWMDASDAFFSYRDQSKRLEIMKDPRVGAFGVMSIIVLLSAKFFFIYEITLMTQVETFFLIACIPFFSRMVMGVVLLKVKAAKKDGLGTMFKEAAKGRTLWIYPLYILLLLLAVVLWLPNALLAMIVYSLTAIIVFIFIKRKTVRWFGGMTGDVLGASVEGVELSLCMILWLLHYIAMA</sequence>
<feature type="transmembrane region" description="Helical" evidence="19">
    <location>
        <begin position="37"/>
        <end position="55"/>
    </location>
</feature>
<dbReference type="PANTHER" id="PTHR34148">
    <property type="entry name" value="ADENOSYLCOBINAMIDE-GDP RIBAZOLETRANSFERASE"/>
    <property type="match status" value="1"/>
</dbReference>
<evidence type="ECO:0000256" key="10">
    <source>
        <dbReference type="ARBA" id="ARBA00022692"/>
    </source>
</evidence>
<dbReference type="HAMAP" id="MF_00719">
    <property type="entry name" value="CobS"/>
    <property type="match status" value="1"/>
</dbReference>
<evidence type="ECO:0000256" key="6">
    <source>
        <dbReference type="ARBA" id="ARBA00015850"/>
    </source>
</evidence>
<evidence type="ECO:0000256" key="3">
    <source>
        <dbReference type="ARBA" id="ARBA00004663"/>
    </source>
</evidence>
<evidence type="ECO:0000256" key="8">
    <source>
        <dbReference type="ARBA" id="ARBA00022573"/>
    </source>
</evidence>
<comment type="catalytic activity">
    <reaction evidence="17 19">
        <text>alpha-ribazole + adenosylcob(III)inamide-GDP = adenosylcob(III)alamin + GMP + H(+)</text>
        <dbReference type="Rhea" id="RHEA:16049"/>
        <dbReference type="ChEBI" id="CHEBI:10329"/>
        <dbReference type="ChEBI" id="CHEBI:15378"/>
        <dbReference type="ChEBI" id="CHEBI:18408"/>
        <dbReference type="ChEBI" id="CHEBI:58115"/>
        <dbReference type="ChEBI" id="CHEBI:60487"/>
        <dbReference type="EC" id="2.7.8.26"/>
    </reaction>
</comment>
<dbReference type="InterPro" id="IPR003805">
    <property type="entry name" value="CobS"/>
</dbReference>
<evidence type="ECO:0000313" key="20">
    <source>
        <dbReference type="EMBL" id="PKG29735.1"/>
    </source>
</evidence>
<evidence type="ECO:0000256" key="9">
    <source>
        <dbReference type="ARBA" id="ARBA00022679"/>
    </source>
</evidence>
<comment type="catalytic activity">
    <reaction evidence="18 19">
        <text>alpha-ribazole 5'-phosphate + adenosylcob(III)inamide-GDP = adenosylcob(III)alamin 5'-phosphate + GMP + H(+)</text>
        <dbReference type="Rhea" id="RHEA:23560"/>
        <dbReference type="ChEBI" id="CHEBI:15378"/>
        <dbReference type="ChEBI" id="CHEBI:57918"/>
        <dbReference type="ChEBI" id="CHEBI:58115"/>
        <dbReference type="ChEBI" id="CHEBI:60487"/>
        <dbReference type="ChEBI" id="CHEBI:60493"/>
        <dbReference type="EC" id="2.7.8.26"/>
    </reaction>
</comment>
<evidence type="ECO:0000256" key="5">
    <source>
        <dbReference type="ARBA" id="ARBA00013200"/>
    </source>
</evidence>
<feature type="transmembrane region" description="Helical" evidence="19">
    <location>
        <begin position="142"/>
        <end position="163"/>
    </location>
</feature>